<name>A0ABD6IHX2_MESHY</name>
<evidence type="ECO:0000313" key="2">
    <source>
        <dbReference type="Proteomes" id="UP001193384"/>
    </source>
</evidence>
<dbReference type="Proteomes" id="UP001193384">
    <property type="component" value="Unassembled WGS sequence"/>
</dbReference>
<protein>
    <submittedName>
        <fullName evidence="1">Uncharacterized protein</fullName>
    </submittedName>
</protein>
<comment type="caution">
    <text evidence="1">The sequence shown here is derived from an EMBL/GenBank/DDBJ whole genome shotgun (WGS) entry which is preliminary data.</text>
</comment>
<proteinExistence type="predicted"/>
<evidence type="ECO:0000313" key="1">
    <source>
        <dbReference type="EMBL" id="MXR43405.1"/>
    </source>
</evidence>
<dbReference type="RefSeq" id="WP_160614953.1">
    <property type="nucleotide sequence ID" value="NZ_QQQW01000001.1"/>
</dbReference>
<sequence length="172" mass="19948">MDIQKQKNKLSEFKTKLEELQAKAIKESVDFLPILKKVLISNLLKLSTEFNKERDKFEKNLPDKKDIKTKENLNTHLSSYTKYTMFNLEIELINKARQKITKIKSLDELRSFSLEILKTVAKSFTKPLILIGTRLNQLKKTVDFNVQEVIVNNVKEASTYVGTKIKEIVSSK</sequence>
<gene>
    <name evidence="1" type="ORF">DR101_00290</name>
</gene>
<organism evidence="1 2">
    <name type="scientific">Mesomycoplasma hyorhinis</name>
    <name type="common">Mycoplasma hyorhinis</name>
    <dbReference type="NCBI Taxonomy" id="2100"/>
    <lineage>
        <taxon>Bacteria</taxon>
        <taxon>Bacillati</taxon>
        <taxon>Mycoplasmatota</taxon>
        <taxon>Mycoplasmoidales</taxon>
        <taxon>Metamycoplasmataceae</taxon>
        <taxon>Mesomycoplasma</taxon>
    </lineage>
</organism>
<accession>A0ABD6IHX2</accession>
<reference evidence="1 2" key="1">
    <citation type="submission" date="2018-07" db="EMBL/GenBank/DDBJ databases">
        <title>Genetic characterization of Mycoplasma hyopneumoniae, M. hyorhinis and M. flocculare isolates through whole genome sequencing analysis: comparative analysis of sequence types and putative genes involved in virulence.</title>
        <authorList>
            <person name="Fourour S."/>
            <person name="Lucas P."/>
            <person name="Touzain F."/>
            <person name="Tocqueville V."/>
            <person name="Kempf I."/>
            <person name="Marois-Crehan C."/>
        </authorList>
    </citation>
    <scope>NUCLEOTIDE SEQUENCE [LARGE SCALE GENOMIC DNA]</scope>
    <source>
        <strain evidence="1 2">MHR389</strain>
    </source>
</reference>
<dbReference type="AlphaFoldDB" id="A0ABD6IHX2"/>
<dbReference type="EMBL" id="QQQW01000001">
    <property type="protein sequence ID" value="MXR43405.1"/>
    <property type="molecule type" value="Genomic_DNA"/>
</dbReference>